<gene>
    <name evidence="1" type="ORF">RRG08_058939</name>
</gene>
<protein>
    <submittedName>
        <fullName evidence="1">Uncharacterized protein</fullName>
    </submittedName>
</protein>
<dbReference type="EMBL" id="JAWDGP010007763">
    <property type="protein sequence ID" value="KAK3705858.1"/>
    <property type="molecule type" value="Genomic_DNA"/>
</dbReference>
<evidence type="ECO:0000313" key="1">
    <source>
        <dbReference type="EMBL" id="KAK3705858.1"/>
    </source>
</evidence>
<dbReference type="AlphaFoldDB" id="A0AAE0XRU2"/>
<keyword evidence="2" id="KW-1185">Reference proteome</keyword>
<name>A0AAE0XRU2_9GAST</name>
<proteinExistence type="predicted"/>
<reference evidence="1" key="1">
    <citation type="journal article" date="2023" name="G3 (Bethesda)">
        <title>A reference genome for the long-term kleptoplast-retaining sea slug Elysia crispata morphotype clarki.</title>
        <authorList>
            <person name="Eastman K.E."/>
            <person name="Pendleton A.L."/>
            <person name="Shaikh M.A."/>
            <person name="Suttiyut T."/>
            <person name="Ogas R."/>
            <person name="Tomko P."/>
            <person name="Gavelis G."/>
            <person name="Widhalm J.R."/>
            <person name="Wisecaver J.H."/>
        </authorList>
    </citation>
    <scope>NUCLEOTIDE SEQUENCE</scope>
    <source>
        <strain evidence="1">ECLA1</strain>
    </source>
</reference>
<comment type="caution">
    <text evidence="1">The sequence shown here is derived from an EMBL/GenBank/DDBJ whole genome shotgun (WGS) entry which is preliminary data.</text>
</comment>
<accession>A0AAE0XRU2</accession>
<dbReference type="Proteomes" id="UP001283361">
    <property type="component" value="Unassembled WGS sequence"/>
</dbReference>
<sequence>MVSEKLRVVNSNSTWPVSKSSTLTTITSCSFFCWLLYGIDPAKENESKVEKEAHAKAAAQEKKDEGKIQVVCVVSVSVKLRDHHQQCIVVHYLKDVLRRHSISESYMLTLASCRTRQCGRQ</sequence>
<organism evidence="1 2">
    <name type="scientific">Elysia crispata</name>
    <name type="common">lettuce slug</name>
    <dbReference type="NCBI Taxonomy" id="231223"/>
    <lineage>
        <taxon>Eukaryota</taxon>
        <taxon>Metazoa</taxon>
        <taxon>Spiralia</taxon>
        <taxon>Lophotrochozoa</taxon>
        <taxon>Mollusca</taxon>
        <taxon>Gastropoda</taxon>
        <taxon>Heterobranchia</taxon>
        <taxon>Euthyneura</taxon>
        <taxon>Panpulmonata</taxon>
        <taxon>Sacoglossa</taxon>
        <taxon>Placobranchoidea</taxon>
        <taxon>Plakobranchidae</taxon>
        <taxon>Elysia</taxon>
    </lineage>
</organism>
<evidence type="ECO:0000313" key="2">
    <source>
        <dbReference type="Proteomes" id="UP001283361"/>
    </source>
</evidence>